<feature type="region of interest" description="Disordered" evidence="1">
    <location>
        <begin position="1"/>
        <end position="22"/>
    </location>
</feature>
<evidence type="ECO:0000256" key="1">
    <source>
        <dbReference type="SAM" id="MobiDB-lite"/>
    </source>
</evidence>
<dbReference type="Proteomes" id="UP000000774">
    <property type="component" value="Chromosome"/>
</dbReference>
<accession>Q04F62</accession>
<keyword evidence="3" id="KW-1185">Reference proteome</keyword>
<dbReference type="KEGG" id="ooe:OEOE_1001"/>
<proteinExistence type="predicted"/>
<name>Q04F62_OENOB</name>
<protein>
    <submittedName>
        <fullName evidence="2">Uncharacterized protein</fullName>
    </submittedName>
</protein>
<evidence type="ECO:0000313" key="3">
    <source>
        <dbReference type="Proteomes" id="UP000000774"/>
    </source>
</evidence>
<gene>
    <name evidence="2" type="ordered locus">OEOE_1001</name>
</gene>
<sequence length="22" mass="2653">MIREKNVKIKSVLSNDKQKQEH</sequence>
<organism evidence="2 3">
    <name type="scientific">Oenococcus oeni (strain ATCC BAA-331 / PSU-1)</name>
    <dbReference type="NCBI Taxonomy" id="203123"/>
    <lineage>
        <taxon>Bacteria</taxon>
        <taxon>Bacillati</taxon>
        <taxon>Bacillota</taxon>
        <taxon>Bacilli</taxon>
        <taxon>Lactobacillales</taxon>
        <taxon>Lactobacillaceae</taxon>
        <taxon>Oenococcus</taxon>
    </lineage>
</organism>
<evidence type="ECO:0000313" key="2">
    <source>
        <dbReference type="EMBL" id="ABJ56910.1"/>
    </source>
</evidence>
<dbReference type="AlphaFoldDB" id="Q04F62"/>
<dbReference type="EMBL" id="CP000411">
    <property type="protein sequence ID" value="ABJ56910.1"/>
    <property type="molecule type" value="Genomic_DNA"/>
</dbReference>
<dbReference type="HOGENOM" id="CLU_3424852_0_0_9"/>
<reference evidence="2 3" key="1">
    <citation type="journal article" date="2006" name="Proc. Natl. Acad. Sci. U.S.A.">
        <title>Comparative genomics of the lactic acid bacteria.</title>
        <authorList>
            <person name="Makarova K."/>
            <person name="Slesarev A."/>
            <person name="Wolf Y."/>
            <person name="Sorokin A."/>
            <person name="Mirkin B."/>
            <person name="Koonin E."/>
            <person name="Pavlov A."/>
            <person name="Pavlova N."/>
            <person name="Karamychev V."/>
            <person name="Polouchine N."/>
            <person name="Shakhova V."/>
            <person name="Grigoriev I."/>
            <person name="Lou Y."/>
            <person name="Rohksar D."/>
            <person name="Lucas S."/>
            <person name="Huang K."/>
            <person name="Goodstein D.M."/>
            <person name="Hawkins T."/>
            <person name="Plengvidhya V."/>
            <person name="Welker D."/>
            <person name="Hughes J."/>
            <person name="Goh Y."/>
            <person name="Benson A."/>
            <person name="Baldwin K."/>
            <person name="Lee J.H."/>
            <person name="Diaz-Muniz I."/>
            <person name="Dosti B."/>
            <person name="Smeianov V."/>
            <person name="Wechter W."/>
            <person name="Barabote R."/>
            <person name="Lorca G."/>
            <person name="Altermann E."/>
            <person name="Barrangou R."/>
            <person name="Ganesan B."/>
            <person name="Xie Y."/>
            <person name="Rawsthorne H."/>
            <person name="Tamir D."/>
            <person name="Parker C."/>
            <person name="Breidt F."/>
            <person name="Broadbent J."/>
            <person name="Hutkins R."/>
            <person name="O'Sullivan D."/>
            <person name="Steele J."/>
            <person name="Unlu G."/>
            <person name="Saier M."/>
            <person name="Klaenhammer T."/>
            <person name="Richardson P."/>
            <person name="Kozyavkin S."/>
            <person name="Weimer B."/>
            <person name="Mills D."/>
        </authorList>
    </citation>
    <scope>NUCLEOTIDE SEQUENCE [LARGE SCALE GENOMIC DNA]</scope>
    <source>
        <strain evidence="3">ATCC BAA-331 / PSU-1</strain>
    </source>
</reference>